<dbReference type="Pfam" id="PF03861">
    <property type="entry name" value="ANTAR"/>
    <property type="match status" value="1"/>
</dbReference>
<dbReference type="InterPro" id="IPR011006">
    <property type="entry name" value="CheY-like_superfamily"/>
</dbReference>
<dbReference type="AlphaFoldDB" id="A0A0U3HLV3"/>
<evidence type="ECO:0000313" key="4">
    <source>
        <dbReference type="EMBL" id="ALU38566.1"/>
    </source>
</evidence>
<evidence type="ECO:0000256" key="1">
    <source>
        <dbReference type="ARBA" id="ARBA00023015"/>
    </source>
</evidence>
<evidence type="ECO:0000259" key="3">
    <source>
        <dbReference type="PROSITE" id="PS50921"/>
    </source>
</evidence>
<dbReference type="SUPFAM" id="SSF52172">
    <property type="entry name" value="CheY-like"/>
    <property type="match status" value="1"/>
</dbReference>
<dbReference type="Gene3D" id="3.30.450.40">
    <property type="match status" value="1"/>
</dbReference>
<dbReference type="RefSeq" id="WP_058857280.1">
    <property type="nucleotide sequence ID" value="NZ_BJZR01000126.1"/>
</dbReference>
<dbReference type="KEGG" id="kfv:AS188_01020"/>
<keyword evidence="1" id="KW-0805">Transcription regulation</keyword>
<sequence length="177" mass="19516">MACSDDRARELDEMQIRFADDPCLTAAREQLLVHAGDIRTDRRWPPYATAAAYDGIRSVLAVPFDLAGVGPACLNTHCDRPHAFDSAQIQAVQQMVAATSRTLREASLLLRRRDREAELAAATASRTTVERAVGIVMGQYGCPQEEAFRLLRTASHRRGIKLRELVAELVAAHPADH</sequence>
<dbReference type="InterPro" id="IPR005561">
    <property type="entry name" value="ANTAR"/>
</dbReference>
<keyword evidence="2" id="KW-0804">Transcription</keyword>
<proteinExistence type="predicted"/>
<evidence type="ECO:0000313" key="5">
    <source>
        <dbReference type="Proteomes" id="UP000057181"/>
    </source>
</evidence>
<reference evidence="4 5" key="1">
    <citation type="submission" date="2015-11" db="EMBL/GenBank/DDBJ databases">
        <title>Complete Genome Sequence of Kocuria flava strain HO-9041.</title>
        <authorList>
            <person name="Zhou M."/>
            <person name="Dai J."/>
        </authorList>
    </citation>
    <scope>NUCLEOTIDE SEQUENCE [LARGE SCALE GENOMIC DNA]</scope>
    <source>
        <strain evidence="4 5">HO-9041</strain>
    </source>
</reference>
<evidence type="ECO:0000256" key="2">
    <source>
        <dbReference type="ARBA" id="ARBA00023163"/>
    </source>
</evidence>
<dbReference type="Gene3D" id="1.10.10.10">
    <property type="entry name" value="Winged helix-like DNA-binding domain superfamily/Winged helix DNA-binding domain"/>
    <property type="match status" value="1"/>
</dbReference>
<dbReference type="PROSITE" id="PS50921">
    <property type="entry name" value="ANTAR"/>
    <property type="match status" value="1"/>
</dbReference>
<dbReference type="GO" id="GO:0003723">
    <property type="term" value="F:RNA binding"/>
    <property type="evidence" value="ECO:0007669"/>
    <property type="project" value="InterPro"/>
</dbReference>
<dbReference type="STRING" id="446860.AS188_01020"/>
<dbReference type="InterPro" id="IPR029016">
    <property type="entry name" value="GAF-like_dom_sf"/>
</dbReference>
<organism evidence="4 5">
    <name type="scientific">Kocuria flava</name>
    <dbReference type="NCBI Taxonomy" id="446860"/>
    <lineage>
        <taxon>Bacteria</taxon>
        <taxon>Bacillati</taxon>
        <taxon>Actinomycetota</taxon>
        <taxon>Actinomycetes</taxon>
        <taxon>Micrococcales</taxon>
        <taxon>Micrococcaceae</taxon>
        <taxon>Kocuria</taxon>
    </lineage>
</organism>
<accession>A0A0U3HLV3</accession>
<dbReference type="OrthoDB" id="3820533at2"/>
<feature type="domain" description="ANTAR" evidence="3">
    <location>
        <begin position="109"/>
        <end position="170"/>
    </location>
</feature>
<dbReference type="EMBL" id="CP013254">
    <property type="protein sequence ID" value="ALU38566.1"/>
    <property type="molecule type" value="Genomic_DNA"/>
</dbReference>
<gene>
    <name evidence="4" type="ORF">AS188_01020</name>
</gene>
<dbReference type="Proteomes" id="UP000057181">
    <property type="component" value="Chromosome"/>
</dbReference>
<dbReference type="InterPro" id="IPR036388">
    <property type="entry name" value="WH-like_DNA-bd_sf"/>
</dbReference>
<dbReference type="SUPFAM" id="SSF55781">
    <property type="entry name" value="GAF domain-like"/>
    <property type="match status" value="1"/>
</dbReference>
<dbReference type="SMART" id="SM01012">
    <property type="entry name" value="ANTAR"/>
    <property type="match status" value="1"/>
</dbReference>
<protein>
    <recommendedName>
        <fullName evidence="3">ANTAR domain-containing protein</fullName>
    </recommendedName>
</protein>
<name>A0A0U3HLV3_9MICC</name>